<dbReference type="AlphaFoldDB" id="A0A934RVT0"/>
<comment type="caution">
    <text evidence="2">The sequence shown here is derived from an EMBL/GenBank/DDBJ whole genome shotgun (WGS) entry which is preliminary data.</text>
</comment>
<dbReference type="PANTHER" id="PTHR42852:SF13">
    <property type="entry name" value="PROTEIN DIPZ"/>
    <property type="match status" value="1"/>
</dbReference>
<dbReference type="Proteomes" id="UP000617628">
    <property type="component" value="Unassembled WGS sequence"/>
</dbReference>
<evidence type="ECO:0000259" key="1">
    <source>
        <dbReference type="PROSITE" id="PS51352"/>
    </source>
</evidence>
<protein>
    <submittedName>
        <fullName evidence="2">TlpA family protein disulfide reductase</fullName>
    </submittedName>
</protein>
<dbReference type="InterPro" id="IPR050553">
    <property type="entry name" value="Thioredoxin_ResA/DsbE_sf"/>
</dbReference>
<dbReference type="Gene3D" id="3.40.30.10">
    <property type="entry name" value="Glutaredoxin"/>
    <property type="match status" value="1"/>
</dbReference>
<dbReference type="CDD" id="cd02966">
    <property type="entry name" value="TlpA_like_family"/>
    <property type="match status" value="1"/>
</dbReference>
<name>A0A934RVT0_9BACT</name>
<accession>A0A934RVT0</accession>
<sequence length="202" mass="21963">MEFLKRHCSTIVLIAIAASWIGISLGTNECPSCVVANVASKAFTSDTDSGAELSEPATKKVNWSTVDTDGQLVTSNDLDGKVSVLVYWATWCGGCKKEIPDLIALRDEFSPTDVAIIGLSFDEAHKDLDAYAKATGINYRLARITPSIIDTFGNADSIPTLMIIDQEGRIQFRHTGFVNKDTLTERVRSLLATSRIDRAFGS</sequence>
<feature type="domain" description="Thioredoxin" evidence="1">
    <location>
        <begin position="54"/>
        <end position="192"/>
    </location>
</feature>
<dbReference type="RefSeq" id="WP_200355939.1">
    <property type="nucleotide sequence ID" value="NZ_JAENIL010000021.1"/>
</dbReference>
<reference evidence="2" key="1">
    <citation type="submission" date="2021-01" db="EMBL/GenBank/DDBJ databases">
        <title>Modified the classification status of verrucomicrobia.</title>
        <authorList>
            <person name="Feng X."/>
        </authorList>
    </citation>
    <scope>NUCLEOTIDE SEQUENCE</scope>
    <source>
        <strain evidence="2">KCTC 13126</strain>
    </source>
</reference>
<evidence type="ECO:0000313" key="3">
    <source>
        <dbReference type="Proteomes" id="UP000617628"/>
    </source>
</evidence>
<dbReference type="SUPFAM" id="SSF52833">
    <property type="entry name" value="Thioredoxin-like"/>
    <property type="match status" value="1"/>
</dbReference>
<dbReference type="InterPro" id="IPR000866">
    <property type="entry name" value="AhpC/TSA"/>
</dbReference>
<dbReference type="PROSITE" id="PS51352">
    <property type="entry name" value="THIOREDOXIN_2"/>
    <property type="match status" value="1"/>
</dbReference>
<dbReference type="Pfam" id="PF00578">
    <property type="entry name" value="AhpC-TSA"/>
    <property type="match status" value="1"/>
</dbReference>
<proteinExistence type="predicted"/>
<evidence type="ECO:0000313" key="2">
    <source>
        <dbReference type="EMBL" id="MBK1877727.1"/>
    </source>
</evidence>
<gene>
    <name evidence="2" type="ORF">JIN87_12690</name>
</gene>
<dbReference type="GO" id="GO:0016209">
    <property type="term" value="F:antioxidant activity"/>
    <property type="evidence" value="ECO:0007669"/>
    <property type="project" value="InterPro"/>
</dbReference>
<organism evidence="2 3">
    <name type="scientific">Pelagicoccus mobilis</name>
    <dbReference type="NCBI Taxonomy" id="415221"/>
    <lineage>
        <taxon>Bacteria</taxon>
        <taxon>Pseudomonadati</taxon>
        <taxon>Verrucomicrobiota</taxon>
        <taxon>Opitutia</taxon>
        <taxon>Puniceicoccales</taxon>
        <taxon>Pelagicoccaceae</taxon>
        <taxon>Pelagicoccus</taxon>
    </lineage>
</organism>
<dbReference type="GO" id="GO:0016491">
    <property type="term" value="F:oxidoreductase activity"/>
    <property type="evidence" value="ECO:0007669"/>
    <property type="project" value="InterPro"/>
</dbReference>
<keyword evidence="3" id="KW-1185">Reference proteome</keyword>
<dbReference type="PANTHER" id="PTHR42852">
    <property type="entry name" value="THIOL:DISULFIDE INTERCHANGE PROTEIN DSBE"/>
    <property type="match status" value="1"/>
</dbReference>
<dbReference type="InterPro" id="IPR013766">
    <property type="entry name" value="Thioredoxin_domain"/>
</dbReference>
<dbReference type="InterPro" id="IPR036249">
    <property type="entry name" value="Thioredoxin-like_sf"/>
</dbReference>
<dbReference type="EMBL" id="JAENIL010000021">
    <property type="protein sequence ID" value="MBK1877727.1"/>
    <property type="molecule type" value="Genomic_DNA"/>
</dbReference>